<keyword evidence="7 10" id="KW-0234">DNA repair</keyword>
<evidence type="ECO:0000259" key="12">
    <source>
        <dbReference type="PROSITE" id="PS51194"/>
    </source>
</evidence>
<keyword evidence="1 10" id="KW-0547">Nucleotide-binding</keyword>
<evidence type="ECO:0000256" key="4">
    <source>
        <dbReference type="ARBA" id="ARBA00022806"/>
    </source>
</evidence>
<dbReference type="Proteomes" id="UP000024332">
    <property type="component" value="Unassembled WGS sequence"/>
</dbReference>
<evidence type="ECO:0000256" key="2">
    <source>
        <dbReference type="ARBA" id="ARBA00022763"/>
    </source>
</evidence>
<dbReference type="STRING" id="1160895.CM19_02615"/>
<evidence type="ECO:0000256" key="7">
    <source>
        <dbReference type="ARBA" id="ARBA00023204"/>
    </source>
</evidence>
<feature type="binding site" evidence="10">
    <location>
        <position position="31"/>
    </location>
    <ligand>
        <name>ATP</name>
        <dbReference type="ChEBI" id="CHEBI:30616"/>
    </ligand>
</feature>
<dbReference type="InterPro" id="IPR022965">
    <property type="entry name" value="Helicase_Hel308"/>
</dbReference>
<dbReference type="AlphaFoldDB" id="A0A031LUI1"/>
<keyword evidence="4 10" id="KW-0347">Helicase</keyword>
<evidence type="ECO:0000256" key="8">
    <source>
        <dbReference type="ARBA" id="ARBA00023235"/>
    </source>
</evidence>
<comment type="similarity">
    <text evidence="10">Belongs to the helicase family. Hel308 subfamily.</text>
</comment>
<reference evidence="13 14" key="1">
    <citation type="submission" date="2014-03" db="EMBL/GenBank/DDBJ databases">
        <title>Draft genome sequence of the novel thermoacidophilic archaea Acidianus copahuensis ALE1 strain, isolated from Copahue volcanic area in Neuquen Argentina.</title>
        <authorList>
            <person name="Urbieta M.S."/>
            <person name="Rascovan N."/>
            <person name="Castro C."/>
            <person name="Revale S."/>
            <person name="Giaveno M.A."/>
            <person name="Vazquez M.P."/>
            <person name="Donati E.R."/>
        </authorList>
    </citation>
    <scope>NUCLEOTIDE SEQUENCE [LARGE SCALE GENOMIC DNA]</scope>
    <source>
        <strain evidence="13 14">ALE1</strain>
    </source>
</reference>
<evidence type="ECO:0000259" key="11">
    <source>
        <dbReference type="PROSITE" id="PS51192"/>
    </source>
</evidence>
<dbReference type="SUPFAM" id="SSF52540">
    <property type="entry name" value="P-loop containing nucleoside triphosphate hydrolases"/>
    <property type="match status" value="1"/>
</dbReference>
<accession>A0A031LUI1</accession>
<evidence type="ECO:0000313" key="14">
    <source>
        <dbReference type="Proteomes" id="UP000024332"/>
    </source>
</evidence>
<evidence type="ECO:0000256" key="5">
    <source>
        <dbReference type="ARBA" id="ARBA00022840"/>
    </source>
</evidence>
<dbReference type="GO" id="GO:0043138">
    <property type="term" value="F:3'-5' DNA helicase activity"/>
    <property type="evidence" value="ECO:0007669"/>
    <property type="project" value="UniProtKB-UniRule"/>
</dbReference>
<dbReference type="CDD" id="cd18795">
    <property type="entry name" value="SF2_C_Ski2"/>
    <property type="match status" value="1"/>
</dbReference>
<dbReference type="SUPFAM" id="SSF46785">
    <property type="entry name" value="Winged helix' DNA-binding domain"/>
    <property type="match status" value="1"/>
</dbReference>
<dbReference type="Gene3D" id="1.10.3380.30">
    <property type="match status" value="1"/>
</dbReference>
<evidence type="ECO:0000256" key="3">
    <source>
        <dbReference type="ARBA" id="ARBA00022801"/>
    </source>
</evidence>
<dbReference type="GO" id="GO:0005524">
    <property type="term" value="F:ATP binding"/>
    <property type="evidence" value="ECO:0007669"/>
    <property type="project" value="UniProtKB-UniRule"/>
</dbReference>
<keyword evidence="2 10" id="KW-0227">DNA damage</keyword>
<dbReference type="SMART" id="SM00487">
    <property type="entry name" value="DEXDc"/>
    <property type="match status" value="1"/>
</dbReference>
<comment type="catalytic activity">
    <reaction evidence="10">
        <text>ATP + H2O = ADP + phosphate + H(+)</text>
        <dbReference type="Rhea" id="RHEA:13065"/>
        <dbReference type="ChEBI" id="CHEBI:15377"/>
        <dbReference type="ChEBI" id="CHEBI:15378"/>
        <dbReference type="ChEBI" id="CHEBI:30616"/>
        <dbReference type="ChEBI" id="CHEBI:43474"/>
        <dbReference type="ChEBI" id="CHEBI:456216"/>
        <dbReference type="EC" id="5.6.2.4"/>
    </reaction>
</comment>
<dbReference type="Gene3D" id="1.10.150.20">
    <property type="entry name" value="5' to 3' exonuclease, C-terminal subdomain"/>
    <property type="match status" value="1"/>
</dbReference>
<dbReference type="PANTHER" id="PTHR47961:SF10">
    <property type="entry name" value="ATP-DEPENDENT DNA HELICASE HEL308"/>
    <property type="match status" value="1"/>
</dbReference>
<name>A0A031LUI1_9CREN</name>
<organism evidence="13 14">
    <name type="scientific">Candidatus Acidianus copahuensis</name>
    <dbReference type="NCBI Taxonomy" id="1160895"/>
    <lineage>
        <taxon>Archaea</taxon>
        <taxon>Thermoproteota</taxon>
        <taxon>Thermoprotei</taxon>
        <taxon>Sulfolobales</taxon>
        <taxon>Sulfolobaceae</taxon>
        <taxon>Acidianus</taxon>
    </lineage>
</organism>
<sequence length="702" mass="79202">MSFTSVSEVNLDSRILEILIKRGIKEFNPVQTEAINKGLLNGSRLLVTSPTGSGKTLIAELGMLTHLLSEGGKAIYVTPLRALTAEKYRELKDWESLGFRVGITSGDYDSDDAWLKNYDIIITTYEKLDSLWRRNPSWIKDVNYFVLDEFHYINDGTRGPVVETVAMRASGKKLLALSATISNFERISKWLNANAVITNWRPVPLKEGVIYPERKKFVVLYNDGTKIELAGQDPILSYVNYMIEAGGQVLVFRNSRKNAETTARKIASFLPIRKELQEISEKISEVDDAGSKEKDDLTSIVKSGVAYHHAGLSRSLREIIESEFIKRKIKVIVATPTLAAGVNLPARGVIIGDMYRFNGKILGFQEEISVMEYKQMSGRAGRPGFDKEGESIIVVRDKKDVEKKMKKYILSPPEPIESRLGNEVAFYSFILGTLSSEGKMTYDSLSDFAHGSLLDSKLIESYLRQGVTWLEENGFIQGDEDDLSLTKFGKRVADIYINPFSAKVFKDYLPGRDISCNVAYLHLMAYTPDGPRIGVGRKERDELLDYVPCPLFIEEPEDEDEEYNYLSALKIAMITNDWIEEIDDDVILEKYNIGSGDLRTIVDTMDWLSYSAYNVASILEEVEHHNVLRKLNMRIKDGVKEELLEIIKIPGIGRKRGRLLFTNNIRKPEDVVMNPEKVKNLLGTNLGEKIVKEAARLISGIT</sequence>
<dbReference type="NCBIfam" id="NF040935">
    <property type="entry name" value="helicase_Hel308"/>
    <property type="match status" value="1"/>
</dbReference>
<dbReference type="InterPro" id="IPR053416">
    <property type="entry name" value="Hel308_helicase"/>
</dbReference>
<dbReference type="PROSITE" id="PS51192">
    <property type="entry name" value="HELICASE_ATP_BIND_1"/>
    <property type="match status" value="1"/>
</dbReference>
<dbReference type="GO" id="GO:0006281">
    <property type="term" value="P:DNA repair"/>
    <property type="evidence" value="ECO:0007669"/>
    <property type="project" value="UniProtKB-UniRule"/>
</dbReference>
<dbReference type="RefSeq" id="WP_048098834.1">
    <property type="nucleotide sequence ID" value="NZ_JFZT01000017.1"/>
</dbReference>
<keyword evidence="6 10" id="KW-0238">DNA-binding</keyword>
<dbReference type="EC" id="5.6.2.4" evidence="10"/>
<keyword evidence="14" id="KW-1185">Reference proteome</keyword>
<dbReference type="InterPro" id="IPR014001">
    <property type="entry name" value="Helicase_ATP-bd"/>
</dbReference>
<dbReference type="SMART" id="SM00490">
    <property type="entry name" value="HELICc"/>
    <property type="match status" value="1"/>
</dbReference>
<dbReference type="GO" id="GO:0016887">
    <property type="term" value="F:ATP hydrolysis activity"/>
    <property type="evidence" value="ECO:0007669"/>
    <property type="project" value="RHEA"/>
</dbReference>
<dbReference type="SUPFAM" id="SSF158702">
    <property type="entry name" value="Sec63 N-terminal domain-like"/>
    <property type="match status" value="1"/>
</dbReference>
<dbReference type="HAMAP" id="MF_00442">
    <property type="entry name" value="Helicase_Hel308"/>
    <property type="match status" value="1"/>
</dbReference>
<comment type="catalytic activity">
    <reaction evidence="9 10">
        <text>Couples ATP hydrolysis with the unwinding of duplex DNA by translocating in the 3'-5' direction.</text>
        <dbReference type="EC" id="5.6.2.4"/>
    </reaction>
</comment>
<dbReference type="InterPro" id="IPR048772">
    <property type="entry name" value="Hel308-like_dom4"/>
</dbReference>
<dbReference type="InterPro" id="IPR027417">
    <property type="entry name" value="P-loop_NTPase"/>
</dbReference>
<dbReference type="GO" id="GO:0003677">
    <property type="term" value="F:DNA binding"/>
    <property type="evidence" value="ECO:0007669"/>
    <property type="project" value="UniProtKB-UniRule"/>
</dbReference>
<keyword evidence="8 10" id="KW-0413">Isomerase</keyword>
<comment type="subunit">
    <text evidence="10">Monomer.</text>
</comment>
<dbReference type="InterPro" id="IPR001650">
    <property type="entry name" value="Helicase_C-like"/>
</dbReference>
<comment type="function">
    <text evidence="10">DNA-dependent ATPase and 3'-5' DNA helicase that may be involved in repair of stalled replication forks.</text>
</comment>
<keyword evidence="5 10" id="KW-0067">ATP-binding</keyword>
<dbReference type="InterPro" id="IPR011545">
    <property type="entry name" value="DEAD/DEAH_box_helicase_dom"/>
</dbReference>
<evidence type="ECO:0000256" key="9">
    <source>
        <dbReference type="ARBA" id="ARBA00034617"/>
    </source>
</evidence>
<dbReference type="PANTHER" id="PTHR47961">
    <property type="entry name" value="DNA POLYMERASE THETA, PUTATIVE (AFU_ORTHOLOGUE AFUA_1G05260)-RELATED"/>
    <property type="match status" value="1"/>
</dbReference>
<keyword evidence="3 10" id="KW-0378">Hydrolase</keyword>
<dbReference type="InterPro" id="IPR036390">
    <property type="entry name" value="WH_DNA-bd_sf"/>
</dbReference>
<gene>
    <name evidence="10" type="primary">hel308</name>
    <name evidence="13" type="ORF">CM19_02615</name>
</gene>
<evidence type="ECO:0000256" key="6">
    <source>
        <dbReference type="ARBA" id="ARBA00023125"/>
    </source>
</evidence>
<protein>
    <recommendedName>
        <fullName evidence="10">ATP-dependent DNA helicase Hel308</fullName>
        <ecNumber evidence="10">5.6.2.4</ecNumber>
    </recommendedName>
    <alternativeName>
        <fullName evidence="10">DNA 3'-5' helicase Hel308</fullName>
    </alternativeName>
</protein>
<dbReference type="EMBL" id="JFZT01000017">
    <property type="protein sequence ID" value="EZQ11109.1"/>
    <property type="molecule type" value="Genomic_DNA"/>
</dbReference>
<proteinExistence type="inferred from homology"/>
<feature type="domain" description="Helicase ATP-binding" evidence="11">
    <location>
        <begin position="36"/>
        <end position="199"/>
    </location>
</feature>
<dbReference type="Pfam" id="PF21280">
    <property type="entry name" value="Helicase_dom4_arc"/>
    <property type="match status" value="1"/>
</dbReference>
<evidence type="ECO:0000256" key="1">
    <source>
        <dbReference type="ARBA" id="ARBA00022741"/>
    </source>
</evidence>
<evidence type="ECO:0000313" key="13">
    <source>
        <dbReference type="EMBL" id="EZQ11109.1"/>
    </source>
</evidence>
<dbReference type="Pfam" id="PF00270">
    <property type="entry name" value="DEAD"/>
    <property type="match status" value="1"/>
</dbReference>
<evidence type="ECO:0000256" key="10">
    <source>
        <dbReference type="HAMAP-Rule" id="MF_00442"/>
    </source>
</evidence>
<dbReference type="Pfam" id="PF00271">
    <property type="entry name" value="Helicase_C"/>
    <property type="match status" value="1"/>
</dbReference>
<dbReference type="InterPro" id="IPR050474">
    <property type="entry name" value="Hel308_SKI2-like"/>
</dbReference>
<dbReference type="OrthoDB" id="371946at2157"/>
<dbReference type="Gene3D" id="3.40.50.300">
    <property type="entry name" value="P-loop containing nucleotide triphosphate hydrolases"/>
    <property type="match status" value="2"/>
</dbReference>
<feature type="domain" description="Helicase C-terminal" evidence="12">
    <location>
        <begin position="237"/>
        <end position="432"/>
    </location>
</feature>
<dbReference type="PROSITE" id="PS51194">
    <property type="entry name" value="HELICASE_CTER"/>
    <property type="match status" value="1"/>
</dbReference>
<comment type="caution">
    <text evidence="13">The sequence shown here is derived from an EMBL/GenBank/DDBJ whole genome shotgun (WGS) entry which is preliminary data.</text>
</comment>